<sequence length="110" mass="13214">MNRIPKMRAFTETWVDEIFSMTLKVYNANVKRSMDCTLYWNSDFGFEIEEGLNTHIVYLKKEYCRCRSWKLKGIPCAHVIAAMHYRRIDASESIVHWYIKDTYYYNLIPA</sequence>
<organism evidence="6 7">
    <name type="scientific">Anisodus tanguticus</name>
    <dbReference type="NCBI Taxonomy" id="243964"/>
    <lineage>
        <taxon>Eukaryota</taxon>
        <taxon>Viridiplantae</taxon>
        <taxon>Streptophyta</taxon>
        <taxon>Embryophyta</taxon>
        <taxon>Tracheophyta</taxon>
        <taxon>Spermatophyta</taxon>
        <taxon>Magnoliopsida</taxon>
        <taxon>eudicotyledons</taxon>
        <taxon>Gunneridae</taxon>
        <taxon>Pentapetalae</taxon>
        <taxon>asterids</taxon>
        <taxon>lamiids</taxon>
        <taxon>Solanales</taxon>
        <taxon>Solanaceae</taxon>
        <taxon>Solanoideae</taxon>
        <taxon>Hyoscyameae</taxon>
        <taxon>Anisodus</taxon>
    </lineage>
</organism>
<keyword evidence="1" id="KW-0479">Metal-binding</keyword>
<protein>
    <recommendedName>
        <fullName evidence="5">SWIM-type domain-containing protein</fullName>
    </recommendedName>
</protein>
<keyword evidence="2 4" id="KW-0863">Zinc-finger</keyword>
<keyword evidence="7" id="KW-1185">Reference proteome</keyword>
<dbReference type="InterPro" id="IPR007527">
    <property type="entry name" value="Znf_SWIM"/>
</dbReference>
<dbReference type="AlphaFoldDB" id="A0AAE1RDV9"/>
<accession>A0AAE1RDV9</accession>
<evidence type="ECO:0000256" key="2">
    <source>
        <dbReference type="ARBA" id="ARBA00022771"/>
    </source>
</evidence>
<evidence type="ECO:0000313" key="6">
    <source>
        <dbReference type="EMBL" id="KAK4349323.1"/>
    </source>
</evidence>
<dbReference type="SMART" id="SM00575">
    <property type="entry name" value="ZnF_PMZ"/>
    <property type="match status" value="1"/>
</dbReference>
<dbReference type="PANTHER" id="PTHR31973">
    <property type="entry name" value="POLYPROTEIN, PUTATIVE-RELATED"/>
    <property type="match status" value="1"/>
</dbReference>
<evidence type="ECO:0000313" key="7">
    <source>
        <dbReference type="Proteomes" id="UP001291623"/>
    </source>
</evidence>
<dbReference type="GO" id="GO:0008270">
    <property type="term" value="F:zinc ion binding"/>
    <property type="evidence" value="ECO:0007669"/>
    <property type="project" value="UniProtKB-KW"/>
</dbReference>
<dbReference type="PANTHER" id="PTHR31973:SF197">
    <property type="entry name" value="SWIM-TYPE DOMAIN-CONTAINING PROTEIN"/>
    <property type="match status" value="1"/>
</dbReference>
<feature type="domain" description="SWIM-type" evidence="5">
    <location>
        <begin position="46"/>
        <end position="87"/>
    </location>
</feature>
<evidence type="ECO:0000256" key="4">
    <source>
        <dbReference type="PROSITE-ProRule" id="PRU00325"/>
    </source>
</evidence>
<name>A0AAE1RDV9_9SOLA</name>
<gene>
    <name evidence="6" type="ORF">RND71_032078</name>
</gene>
<dbReference type="Pfam" id="PF04434">
    <property type="entry name" value="SWIM"/>
    <property type="match status" value="1"/>
</dbReference>
<evidence type="ECO:0000256" key="3">
    <source>
        <dbReference type="ARBA" id="ARBA00022833"/>
    </source>
</evidence>
<reference evidence="6" key="1">
    <citation type="submission" date="2023-12" db="EMBL/GenBank/DDBJ databases">
        <title>Genome assembly of Anisodus tanguticus.</title>
        <authorList>
            <person name="Wang Y.-J."/>
        </authorList>
    </citation>
    <scope>NUCLEOTIDE SEQUENCE</scope>
    <source>
        <strain evidence="6">KB-2021</strain>
        <tissue evidence="6">Leaf</tissue>
    </source>
</reference>
<proteinExistence type="predicted"/>
<dbReference type="Proteomes" id="UP001291623">
    <property type="component" value="Unassembled WGS sequence"/>
</dbReference>
<keyword evidence="3" id="KW-0862">Zinc</keyword>
<evidence type="ECO:0000259" key="5">
    <source>
        <dbReference type="PROSITE" id="PS50966"/>
    </source>
</evidence>
<dbReference type="EMBL" id="JAVYJV010000017">
    <property type="protein sequence ID" value="KAK4349323.1"/>
    <property type="molecule type" value="Genomic_DNA"/>
</dbReference>
<dbReference type="PROSITE" id="PS50966">
    <property type="entry name" value="ZF_SWIM"/>
    <property type="match status" value="1"/>
</dbReference>
<comment type="caution">
    <text evidence="6">The sequence shown here is derived from an EMBL/GenBank/DDBJ whole genome shotgun (WGS) entry which is preliminary data.</text>
</comment>
<dbReference type="InterPro" id="IPR006564">
    <property type="entry name" value="Znf_PMZ"/>
</dbReference>
<evidence type="ECO:0000256" key="1">
    <source>
        <dbReference type="ARBA" id="ARBA00022723"/>
    </source>
</evidence>